<organism evidence="1 2">
    <name type="scientific">Vibrio gazogenes DSM 21264 = NBRC 103151</name>
    <dbReference type="NCBI Taxonomy" id="1123492"/>
    <lineage>
        <taxon>Bacteria</taxon>
        <taxon>Pseudomonadati</taxon>
        <taxon>Pseudomonadota</taxon>
        <taxon>Gammaproteobacteria</taxon>
        <taxon>Vibrionales</taxon>
        <taxon>Vibrionaceae</taxon>
        <taxon>Vibrio</taxon>
    </lineage>
</organism>
<name>A0A1M5FSZ1_VIBGA</name>
<dbReference type="Proteomes" id="UP000184159">
    <property type="component" value="Unassembled WGS sequence"/>
</dbReference>
<gene>
    <name evidence="1" type="ORF">SAMN02745781_03571</name>
</gene>
<evidence type="ECO:0000313" key="2">
    <source>
        <dbReference type="Proteomes" id="UP000184159"/>
    </source>
</evidence>
<keyword evidence="2" id="KW-1185">Reference proteome</keyword>
<protein>
    <submittedName>
        <fullName evidence="1">Uncharacterized protein</fullName>
    </submittedName>
</protein>
<accession>A0A1M5FSZ1</accession>
<sequence length="59" mass="7116">MRLTAPYNKKFIIKILKFIYFDIFPDKDSHKIIAMNDHLKKDIGLCSEEQDDHHHSRFL</sequence>
<proteinExistence type="predicted"/>
<reference evidence="2" key="1">
    <citation type="submission" date="2016-11" db="EMBL/GenBank/DDBJ databases">
        <authorList>
            <person name="Varghese N."/>
            <person name="Submissions S."/>
        </authorList>
    </citation>
    <scope>NUCLEOTIDE SEQUENCE [LARGE SCALE GENOMIC DNA]</scope>
    <source>
        <strain evidence="2">DSM 21264</strain>
    </source>
</reference>
<evidence type="ECO:0000313" key="1">
    <source>
        <dbReference type="EMBL" id="SHF94608.1"/>
    </source>
</evidence>
<dbReference type="AlphaFoldDB" id="A0A1M5FSZ1"/>
<dbReference type="RefSeq" id="WP_072962373.1">
    <property type="nucleotide sequence ID" value="NZ_FQUH01000021.1"/>
</dbReference>
<dbReference type="EMBL" id="FQUH01000021">
    <property type="protein sequence ID" value="SHF94608.1"/>
    <property type="molecule type" value="Genomic_DNA"/>
</dbReference>